<sequence length="399" mass="44121">MASETPLDLAALGDDFARDPYPVYERLRAQGPVHRVRMPEGAEVWLVVGHADARAALTDPRLSKQWENAADSFPIKSPSGSHMMNSDAPRHTRLRKLVAREFTPRRIEALRPRVQEITDELLDKMLAAPDGRADLVDSFSFPLPMSVICELLGVPFLDQAEVRRWADAAISSQDPTERRAAAADAARFIAALVEEKRTRPGEDLLSALIRTVDEDGDRLTMDELMGTVFLLIVAGHETTTNLIGNGVYALLRHPEQLAALRADFSLLDGAVEEMLRYDGAVESATFRFATEPFEMGGHRIAAGEAVMVDLNAANRDGARFPDPDRFDIRRATAGHVAFGHGIHHCLGAPLARMEARIAIRSLLERCPRLGLDAQPHQVMWRHGILVRGPHHLPIRCTTS</sequence>
<proteinExistence type="inferred from homology"/>
<dbReference type="PRINTS" id="PR00385">
    <property type="entry name" value="P450"/>
</dbReference>
<keyword evidence="6 7" id="KW-0503">Monooxygenase</keyword>
<dbReference type="GO" id="GO:0016705">
    <property type="term" value="F:oxidoreductase activity, acting on paired donors, with incorporation or reduction of molecular oxygen"/>
    <property type="evidence" value="ECO:0007669"/>
    <property type="project" value="InterPro"/>
</dbReference>
<dbReference type="InterPro" id="IPR036396">
    <property type="entry name" value="Cyt_P450_sf"/>
</dbReference>
<dbReference type="PANTHER" id="PTHR46696">
    <property type="entry name" value="P450, PUTATIVE (EUROFUNG)-RELATED"/>
    <property type="match status" value="1"/>
</dbReference>
<evidence type="ECO:0000256" key="1">
    <source>
        <dbReference type="ARBA" id="ARBA00010617"/>
    </source>
</evidence>
<dbReference type="PROSITE" id="PS00086">
    <property type="entry name" value="CYTOCHROME_P450"/>
    <property type="match status" value="1"/>
</dbReference>
<evidence type="ECO:0000256" key="7">
    <source>
        <dbReference type="RuleBase" id="RU000461"/>
    </source>
</evidence>
<dbReference type="GO" id="GO:0005506">
    <property type="term" value="F:iron ion binding"/>
    <property type="evidence" value="ECO:0007669"/>
    <property type="project" value="InterPro"/>
</dbReference>
<evidence type="ECO:0000256" key="2">
    <source>
        <dbReference type="ARBA" id="ARBA00022617"/>
    </source>
</evidence>
<dbReference type="PRINTS" id="PR00359">
    <property type="entry name" value="BP450"/>
</dbReference>
<accession>A0A0A0N9M6</accession>
<dbReference type="Gene3D" id="1.10.630.10">
    <property type="entry name" value="Cytochrome P450"/>
    <property type="match status" value="1"/>
</dbReference>
<dbReference type="CDD" id="cd11029">
    <property type="entry name" value="CYP107-like"/>
    <property type="match status" value="1"/>
</dbReference>
<dbReference type="InterPro" id="IPR002397">
    <property type="entry name" value="Cyt_P450_B"/>
</dbReference>
<keyword evidence="4 7" id="KW-0560">Oxidoreductase</keyword>
<comment type="caution">
    <text evidence="8">The sequence shown here is derived from an EMBL/GenBank/DDBJ whole genome shotgun (WGS) entry which is preliminary data.</text>
</comment>
<keyword evidence="2 7" id="KW-0349">Heme</keyword>
<organism evidence="8 9">
    <name type="scientific">Streptomyces rapamycinicus (strain ATCC 29253 / DSM 41530 / NRRL 5491 / AYB-994)</name>
    <name type="common">Streptomyces hygroscopicus (strain ATCC 29253)</name>
    <dbReference type="NCBI Taxonomy" id="1343740"/>
    <lineage>
        <taxon>Bacteria</taxon>
        <taxon>Bacillati</taxon>
        <taxon>Actinomycetota</taxon>
        <taxon>Actinomycetes</taxon>
        <taxon>Kitasatosporales</taxon>
        <taxon>Streptomycetaceae</taxon>
        <taxon>Streptomyces</taxon>
        <taxon>Streptomyces violaceusniger group</taxon>
    </lineage>
</organism>
<evidence type="ECO:0000256" key="4">
    <source>
        <dbReference type="ARBA" id="ARBA00023002"/>
    </source>
</evidence>
<dbReference type="PANTHER" id="PTHR46696:SF1">
    <property type="entry name" value="CYTOCHROME P450 YJIB-RELATED"/>
    <property type="match status" value="1"/>
</dbReference>
<gene>
    <name evidence="8" type="ORF">D3C57_133705</name>
</gene>
<dbReference type="FunFam" id="1.10.630.10:FF:000018">
    <property type="entry name" value="Cytochrome P450 monooxygenase"/>
    <property type="match status" value="1"/>
</dbReference>
<dbReference type="HOGENOM" id="CLU_033716_1_0_11"/>
<dbReference type="Pfam" id="PF00067">
    <property type="entry name" value="p450"/>
    <property type="match status" value="1"/>
</dbReference>
<dbReference type="GO" id="GO:0020037">
    <property type="term" value="F:heme binding"/>
    <property type="evidence" value="ECO:0007669"/>
    <property type="project" value="InterPro"/>
</dbReference>
<dbReference type="SUPFAM" id="SSF48264">
    <property type="entry name" value="Cytochrome P450"/>
    <property type="match status" value="1"/>
</dbReference>
<evidence type="ECO:0000256" key="6">
    <source>
        <dbReference type="ARBA" id="ARBA00023033"/>
    </source>
</evidence>
<keyword evidence="5 7" id="KW-0408">Iron</keyword>
<evidence type="ECO:0000256" key="3">
    <source>
        <dbReference type="ARBA" id="ARBA00022723"/>
    </source>
</evidence>
<dbReference type="EMBL" id="QYCY01000002">
    <property type="protein sequence ID" value="RLV74285.1"/>
    <property type="molecule type" value="Genomic_DNA"/>
</dbReference>
<dbReference type="AlphaFoldDB" id="A0A0A0N9M6"/>
<dbReference type="SMR" id="A0A0A0N9M6"/>
<comment type="similarity">
    <text evidence="1 7">Belongs to the cytochrome P450 family.</text>
</comment>
<name>A0A0A0N9M6_STRRN</name>
<dbReference type="eggNOG" id="COG2124">
    <property type="taxonomic scope" value="Bacteria"/>
</dbReference>
<dbReference type="GO" id="GO:0004497">
    <property type="term" value="F:monooxygenase activity"/>
    <property type="evidence" value="ECO:0007669"/>
    <property type="project" value="UniProtKB-KW"/>
</dbReference>
<protein>
    <submittedName>
        <fullName evidence="8">Cytochrome P450</fullName>
    </submittedName>
</protein>
<dbReference type="InterPro" id="IPR017972">
    <property type="entry name" value="Cyt_P450_CS"/>
</dbReference>
<keyword evidence="3 7" id="KW-0479">Metal-binding</keyword>
<evidence type="ECO:0000256" key="5">
    <source>
        <dbReference type="ARBA" id="ARBA00023004"/>
    </source>
</evidence>
<evidence type="ECO:0000313" key="9">
    <source>
        <dbReference type="Proteomes" id="UP000281594"/>
    </source>
</evidence>
<dbReference type="STRING" id="1343740.M271_09890"/>
<dbReference type="Proteomes" id="UP000281594">
    <property type="component" value="Unassembled WGS sequence"/>
</dbReference>
<evidence type="ECO:0000313" key="8">
    <source>
        <dbReference type="EMBL" id="RLV74285.1"/>
    </source>
</evidence>
<dbReference type="KEGG" id="src:M271_09890"/>
<dbReference type="RefSeq" id="WP_020866991.1">
    <property type="nucleotide sequence ID" value="NC_022785.1"/>
</dbReference>
<reference evidence="8 9" key="1">
    <citation type="journal article" date="2018" name="J. Biol. Chem.">
        <title>Discovery of the actinoplanic acid pathway in Streptomyces rapamycinicus reveals a genetically conserved synergism with rapamycin.</title>
        <authorList>
            <person name="Mrak P."/>
            <person name="Krastel P."/>
            <person name="Pivk Lukancic P."/>
            <person name="Tao J."/>
            <person name="Pistorius D."/>
            <person name="Moore C.M."/>
        </authorList>
    </citation>
    <scope>NUCLEOTIDE SEQUENCE [LARGE SCALE GENOMIC DNA]</scope>
    <source>
        <strain evidence="8 9">NRRL 5491</strain>
    </source>
</reference>
<dbReference type="InterPro" id="IPR001128">
    <property type="entry name" value="Cyt_P450"/>
</dbReference>